<dbReference type="RefSeq" id="WP_009812885.1">
    <property type="nucleotide sequence ID" value="NZ_CH724156.1"/>
</dbReference>
<dbReference type="SUPFAM" id="SSF47413">
    <property type="entry name" value="lambda repressor-like DNA-binding domains"/>
    <property type="match status" value="1"/>
</dbReference>
<accession>A3SJF3</accession>
<evidence type="ECO:0000313" key="6">
    <source>
        <dbReference type="Proteomes" id="UP000005954"/>
    </source>
</evidence>
<dbReference type="HOGENOM" id="CLU_037628_6_3_5"/>
<gene>
    <name evidence="5" type="ORF">ISM_04305</name>
</gene>
<dbReference type="PANTHER" id="PTHR30146:SF138">
    <property type="entry name" value="TRANSCRIPTIONAL REGULATORY PROTEIN"/>
    <property type="match status" value="1"/>
</dbReference>
<proteinExistence type="predicted"/>
<evidence type="ECO:0000256" key="3">
    <source>
        <dbReference type="ARBA" id="ARBA00023163"/>
    </source>
</evidence>
<dbReference type="AlphaFoldDB" id="A3SJF3"/>
<evidence type="ECO:0000256" key="1">
    <source>
        <dbReference type="ARBA" id="ARBA00023015"/>
    </source>
</evidence>
<dbReference type="GO" id="GO:0000976">
    <property type="term" value="F:transcription cis-regulatory region binding"/>
    <property type="evidence" value="ECO:0007669"/>
    <property type="project" value="TreeGrafter"/>
</dbReference>
<dbReference type="Pfam" id="PF13377">
    <property type="entry name" value="Peripla_BP_3"/>
    <property type="match status" value="1"/>
</dbReference>
<comment type="caution">
    <text evidence="5">The sequence shown here is derived from an EMBL/GenBank/DDBJ whole genome shotgun (WGS) entry which is preliminary data.</text>
</comment>
<organism evidence="5 6">
    <name type="scientific">Roseovarius nubinhibens (strain ATCC BAA-591 / DSM 15170 / ISM)</name>
    <dbReference type="NCBI Taxonomy" id="89187"/>
    <lineage>
        <taxon>Bacteria</taxon>
        <taxon>Pseudomonadati</taxon>
        <taxon>Pseudomonadota</taxon>
        <taxon>Alphaproteobacteria</taxon>
        <taxon>Rhodobacterales</taxon>
        <taxon>Roseobacteraceae</taxon>
        <taxon>Roseovarius</taxon>
    </lineage>
</organism>
<reference evidence="5 6" key="1">
    <citation type="submission" date="2005-12" db="EMBL/GenBank/DDBJ databases">
        <authorList>
            <person name="Moran M.A."/>
            <person name="Ferriera S."/>
            <person name="Johnson J."/>
            <person name="Kravitz S."/>
            <person name="Halpern A."/>
            <person name="Remington K."/>
            <person name="Beeson K."/>
            <person name="Tran B."/>
            <person name="Rogers Y.-H."/>
            <person name="Friedman R."/>
            <person name="Venter J.C."/>
        </authorList>
    </citation>
    <scope>NUCLEOTIDE SEQUENCE [LARGE SCALE GENOMIC DNA]</scope>
    <source>
        <strain evidence="6">ATCC BAA-591 / DSM 15170 / ISM</strain>
    </source>
</reference>
<dbReference type="Gene3D" id="3.40.50.2300">
    <property type="match status" value="2"/>
</dbReference>
<dbReference type="Pfam" id="PF00356">
    <property type="entry name" value="LacI"/>
    <property type="match status" value="1"/>
</dbReference>
<evidence type="ECO:0000256" key="2">
    <source>
        <dbReference type="ARBA" id="ARBA00023125"/>
    </source>
</evidence>
<protein>
    <submittedName>
        <fullName evidence="5">Transcriptional regulator, LacI family protein</fullName>
    </submittedName>
</protein>
<dbReference type="STRING" id="89187.ISM_04305"/>
<dbReference type="EMBL" id="AALY01000001">
    <property type="protein sequence ID" value="EAP77484.1"/>
    <property type="molecule type" value="Genomic_DNA"/>
</dbReference>
<dbReference type="InterPro" id="IPR046335">
    <property type="entry name" value="LacI/GalR-like_sensor"/>
</dbReference>
<keyword evidence="2" id="KW-0238">DNA-binding</keyword>
<dbReference type="eggNOG" id="COG1609">
    <property type="taxonomic scope" value="Bacteria"/>
</dbReference>
<dbReference type="SMART" id="SM00354">
    <property type="entry name" value="HTH_LACI"/>
    <property type="match status" value="1"/>
</dbReference>
<name>A3SJF3_ROSNI</name>
<dbReference type="SUPFAM" id="SSF53822">
    <property type="entry name" value="Periplasmic binding protein-like I"/>
    <property type="match status" value="1"/>
</dbReference>
<dbReference type="PROSITE" id="PS50932">
    <property type="entry name" value="HTH_LACI_2"/>
    <property type="match status" value="1"/>
</dbReference>
<dbReference type="PANTHER" id="PTHR30146">
    <property type="entry name" value="LACI-RELATED TRANSCRIPTIONAL REPRESSOR"/>
    <property type="match status" value="1"/>
</dbReference>
<sequence>MTRPVGKIRDVAKATGLSIATVSRVMNGGKNVSPNTRDKVLAACKQLNYLPNPAARALSTSRSKTVAAIIPTIEHSIFAKYIASIEHSLAQRGYSLVIAISHGDLDEELAAAQKLLGMGAEAFILSGADHHPDLLDLFTQRGVPHVYSSIWQPASAAPSIGYDNTALARAAMDYLTGHGHHHIAVLHGPLTESDRTRDRQAGAQAAQRDGLTLDFHETSLDVAGGKAATRALLQSANRPSAIFCFSDVLALGALFALSEAGLRVPEDVSVMGFDNLDWSGETAPALTTINLPATRMGAEVGTQLMDHLDNGTPLGPVRLDGAIVERASVAPVTRRG</sequence>
<dbReference type="Gene3D" id="1.10.260.40">
    <property type="entry name" value="lambda repressor-like DNA-binding domains"/>
    <property type="match status" value="1"/>
</dbReference>
<evidence type="ECO:0000259" key="4">
    <source>
        <dbReference type="PROSITE" id="PS50932"/>
    </source>
</evidence>
<dbReference type="InterPro" id="IPR000843">
    <property type="entry name" value="HTH_LacI"/>
</dbReference>
<evidence type="ECO:0000313" key="5">
    <source>
        <dbReference type="EMBL" id="EAP77484.1"/>
    </source>
</evidence>
<dbReference type="GO" id="GO:0003700">
    <property type="term" value="F:DNA-binding transcription factor activity"/>
    <property type="evidence" value="ECO:0007669"/>
    <property type="project" value="TreeGrafter"/>
</dbReference>
<dbReference type="InterPro" id="IPR010982">
    <property type="entry name" value="Lambda_DNA-bd_dom_sf"/>
</dbReference>
<keyword evidence="6" id="KW-1185">Reference proteome</keyword>
<dbReference type="Proteomes" id="UP000005954">
    <property type="component" value="Unassembled WGS sequence"/>
</dbReference>
<keyword evidence="3" id="KW-0804">Transcription</keyword>
<keyword evidence="1" id="KW-0805">Transcription regulation</keyword>
<dbReference type="CDD" id="cd01392">
    <property type="entry name" value="HTH_LacI"/>
    <property type="match status" value="1"/>
</dbReference>
<feature type="domain" description="HTH lacI-type" evidence="4">
    <location>
        <begin position="7"/>
        <end position="60"/>
    </location>
</feature>
<dbReference type="InterPro" id="IPR028082">
    <property type="entry name" value="Peripla_BP_I"/>
</dbReference>